<protein>
    <submittedName>
        <fullName evidence="1">Uncharacterized protein</fullName>
    </submittedName>
</protein>
<dbReference type="Proteomes" id="UP000828048">
    <property type="component" value="Chromosome 9"/>
</dbReference>
<keyword evidence="2" id="KW-1185">Reference proteome</keyword>
<proteinExistence type="predicted"/>
<sequence length="509" mass="57674">MLLMTLLSILSLAFLLLSLLLLILFTRARLSCNPTNGPPTYPLIGCLFAFYKNRHRLLQWYTDLISVSPTRTIVLTRFGARRTIVTANPENVEHILKTKFHVYPKGKPFTEILGDFLGFGIFNVDGEMWSTQRKLASHEFSTRSLREFVVMTLEEEVQNRLFPILESAAQTDAVLDFQDILKRFAFDAICKVSLGTDPHCLDLSRPPPPLVVAFDTAAEISARRGTATVPALWKIKRALNVGSEKKLKESVRLVKDSVTAIIRNKREEIDGGGGGGGGDLLSRLLAAGHGEEVVRDMVISFLLAGRDTTSAAMTWLFWLLSRHRGVEQEIIDEVTSFTEEGSKYTLNFDNMKEMNYLKACLCESMRLYPPVYWDSKHATDSDRLPDGTVVNEGDRVTYFQYGMGRMEELWGKDWFEFRPDRWFDEPWEEGWGIMKAVSPYKFPVFQAGPRVCLGKEMAFIQMKYVVASVLRQFEVCPVLSHEPVFVPLLTACMAGGFKVRVRKRGDCCC</sequence>
<accession>A0ACB7ZKF4</accession>
<evidence type="ECO:0000313" key="2">
    <source>
        <dbReference type="Proteomes" id="UP000828048"/>
    </source>
</evidence>
<organism evidence="1 2">
    <name type="scientific">Vaccinium darrowii</name>
    <dbReference type="NCBI Taxonomy" id="229202"/>
    <lineage>
        <taxon>Eukaryota</taxon>
        <taxon>Viridiplantae</taxon>
        <taxon>Streptophyta</taxon>
        <taxon>Embryophyta</taxon>
        <taxon>Tracheophyta</taxon>
        <taxon>Spermatophyta</taxon>
        <taxon>Magnoliopsida</taxon>
        <taxon>eudicotyledons</taxon>
        <taxon>Gunneridae</taxon>
        <taxon>Pentapetalae</taxon>
        <taxon>asterids</taxon>
        <taxon>Ericales</taxon>
        <taxon>Ericaceae</taxon>
        <taxon>Vaccinioideae</taxon>
        <taxon>Vaccinieae</taxon>
        <taxon>Vaccinium</taxon>
    </lineage>
</organism>
<gene>
    <name evidence="1" type="ORF">Vadar_019389</name>
</gene>
<dbReference type="EMBL" id="CM037159">
    <property type="protein sequence ID" value="KAH7866362.1"/>
    <property type="molecule type" value="Genomic_DNA"/>
</dbReference>
<comment type="caution">
    <text evidence="1">The sequence shown here is derived from an EMBL/GenBank/DDBJ whole genome shotgun (WGS) entry which is preliminary data.</text>
</comment>
<evidence type="ECO:0000313" key="1">
    <source>
        <dbReference type="EMBL" id="KAH7866362.1"/>
    </source>
</evidence>
<name>A0ACB7ZKF4_9ERIC</name>
<reference evidence="1 2" key="1">
    <citation type="journal article" date="2021" name="Hortic Res">
        <title>High-quality reference genome and annotation aids understanding of berry development for evergreen blueberry (Vaccinium darrowii).</title>
        <authorList>
            <person name="Yu J."/>
            <person name="Hulse-Kemp A.M."/>
            <person name="Babiker E."/>
            <person name="Staton M."/>
        </authorList>
    </citation>
    <scope>NUCLEOTIDE SEQUENCE [LARGE SCALE GENOMIC DNA]</scope>
    <source>
        <strain evidence="2">cv. NJ 8807/NJ 8810</strain>
        <tissue evidence="1">Young leaf</tissue>
    </source>
</reference>